<reference evidence="7 8" key="2">
    <citation type="journal article" date="2010" name="Nucleic Acids Res.">
        <title>BeetleBase in 2010: revisions to provide comprehensive genomic information for Tribolium castaneum.</title>
        <authorList>
            <person name="Kim H.S."/>
            <person name="Murphy T."/>
            <person name="Xia J."/>
            <person name="Caragea D."/>
            <person name="Park Y."/>
            <person name="Beeman R.W."/>
            <person name="Lorenzen M.D."/>
            <person name="Butcher S."/>
            <person name="Manak J.R."/>
            <person name="Brown S.J."/>
        </authorList>
    </citation>
    <scope>GENOME REANNOTATION</scope>
    <source>
        <strain evidence="7 8">Georgia GA2</strain>
    </source>
</reference>
<dbReference type="InterPro" id="IPR036322">
    <property type="entry name" value="WD40_repeat_dom_sf"/>
</dbReference>
<accession>D6X348</accession>
<dbReference type="InterPro" id="IPR011992">
    <property type="entry name" value="EF-hand-dom_pair"/>
</dbReference>
<organism evidence="7 8">
    <name type="scientific">Tribolium castaneum</name>
    <name type="common">Red flour beetle</name>
    <dbReference type="NCBI Taxonomy" id="7070"/>
    <lineage>
        <taxon>Eukaryota</taxon>
        <taxon>Metazoa</taxon>
        <taxon>Ecdysozoa</taxon>
        <taxon>Arthropoda</taxon>
        <taxon>Hexapoda</taxon>
        <taxon>Insecta</taxon>
        <taxon>Pterygota</taxon>
        <taxon>Neoptera</taxon>
        <taxon>Endopterygota</taxon>
        <taxon>Coleoptera</taxon>
        <taxon>Polyphaga</taxon>
        <taxon>Cucujiformia</taxon>
        <taxon>Tenebrionidae</taxon>
        <taxon>Tenebrionidae incertae sedis</taxon>
        <taxon>Tribolium</taxon>
    </lineage>
</organism>
<dbReference type="InterPro" id="IPR020472">
    <property type="entry name" value="WD40_PAC1"/>
</dbReference>
<name>D6X348_TRICA</name>
<feature type="domain" description="EF-hand" evidence="6">
    <location>
        <begin position="71"/>
        <end position="106"/>
    </location>
</feature>
<dbReference type="PRINTS" id="PR00320">
    <property type="entry name" value="GPROTEINBRPT"/>
</dbReference>
<feature type="compositionally biased region" description="Basic and acidic residues" evidence="5">
    <location>
        <begin position="1070"/>
        <end position="1094"/>
    </location>
</feature>
<dbReference type="STRING" id="7070.D6X348"/>
<dbReference type="OrthoDB" id="5980302at2759"/>
<sequence>MEIGHESSHKDLDAKSEKSLDEAKESKVELHESLDEYDLEILHDIFAKQSGKGFDLPTLKEILENVGKLQLSDEDFNVIFMRMNTARNGFVNWNEFISFLILCYEQKDVKAEFETLENPIPVAATLVRSNHRYTINRITYCPTVRPDRTISWHDGSFMTCSRDGTINYWSLDVQFERSVKSTCPNLRVQQTWVTDMVALPDVSVVCTSSTERDLRFYDTSARKFELRVIFTSIECAIYSMNYWFSDDPNEESKLVLGDMGGNIHVIFIESFARGPFRSQLGLPLLEVRYEKVIKGLVDGFRVKILPKQHSNVILQIQYYHRLNTIISCSECPKVGLLMRDLAEDKGKYVYNLPKGAWCFSVDGTQMLASGGSDCLVRLWNPFVPQNPIAVLYGHHTAISSMILQDDAKFLYSLSQDKSIRVWDVAKQTCVQNYLGIPQELGEHSDMTTLYNPESRQWIIGSTMLAVIPLSPKQSGEHTDGFTHTAGVSVVLYNPLFKIIVTCGLDSHIIVWNPWDGRRMIAIKEAHTKSVHAEIIPIEITAASFDPGFQRLVTGAHDGSLKIWNFNTGTCLRNMKIDQNAEIKCIIWVKHRILVMGWNRRVTEFGDSGEVVAVGGQFHKNWDLRHKEDISSAAVRIPQTIVTGTYDGELIMWRLETGQPYKQFNAADPTTRIKIQYRKLKHKVEAKVNKFSKKNIIARALGKPIEKEKKEPPKPPPAEEEIVRPNVSRRLSAVQKLIGQSSTSSRIPSRARRVSTVVMPEQCMPLRRLAIHSMLFLNSRPMDPEVGTLLISLENGAIQVWSHHMSGGFITSFSAIHKAGDYVICMATDEKNDYLFTGSSVGYIKTWLLRNYCEPETETISMPKLRLQFPFLWGDFFAGRAARIANTQSLPMLLNSYKGHVMTISHLTYIDDAQILISASADYTARMWTLSGRYLQTLGTFKKWKTVPQGHEARPEEFQFTTPPDIERVGSSTTLRVLRGGATLRKMTFKQLQAKEVKELTHVDHSKIYGNRLEEPILGHYYKPSVRTTQFHEIKFDTSFPYIPVYQHLIMPPSHDLTLTSLKPKSQEALQEVKKTPKEEAEKKDKESKRSSASK</sequence>
<dbReference type="Proteomes" id="UP000007266">
    <property type="component" value="Linkage group 9"/>
</dbReference>
<evidence type="ECO:0000256" key="4">
    <source>
        <dbReference type="PROSITE-ProRule" id="PRU00221"/>
    </source>
</evidence>
<evidence type="ECO:0000256" key="1">
    <source>
        <dbReference type="ARBA" id="ARBA00014901"/>
    </source>
</evidence>
<dbReference type="InterPro" id="IPR019775">
    <property type="entry name" value="WD40_repeat_CS"/>
</dbReference>
<dbReference type="InterPro" id="IPR051242">
    <property type="entry name" value="WD-EF-hand_domain"/>
</dbReference>
<dbReference type="GO" id="GO:0005509">
    <property type="term" value="F:calcium ion binding"/>
    <property type="evidence" value="ECO:0007669"/>
    <property type="project" value="InterPro"/>
</dbReference>
<dbReference type="EMBL" id="KQ971372">
    <property type="protein sequence ID" value="EFA09801.1"/>
    <property type="molecule type" value="Genomic_DNA"/>
</dbReference>
<dbReference type="PROSITE" id="PS50082">
    <property type="entry name" value="WD_REPEATS_2"/>
    <property type="match status" value="4"/>
</dbReference>
<dbReference type="PANTHER" id="PTHR44324:SF6">
    <property type="entry name" value="EF-HAND CALCIUM BINDING DOMAIN 8"/>
    <property type="match status" value="1"/>
</dbReference>
<evidence type="ECO:0000256" key="3">
    <source>
        <dbReference type="ARBA" id="ARBA00022737"/>
    </source>
</evidence>
<dbReference type="InterPro" id="IPR001680">
    <property type="entry name" value="WD40_rpt"/>
</dbReference>
<evidence type="ECO:0000256" key="2">
    <source>
        <dbReference type="ARBA" id="ARBA00022574"/>
    </source>
</evidence>
<dbReference type="InterPro" id="IPR015943">
    <property type="entry name" value="WD40/YVTN_repeat-like_dom_sf"/>
</dbReference>
<dbReference type="SMART" id="SM00320">
    <property type="entry name" value="WD40"/>
    <property type="match status" value="9"/>
</dbReference>
<feature type="region of interest" description="Disordered" evidence="5">
    <location>
        <begin position="1"/>
        <end position="25"/>
    </location>
</feature>
<feature type="repeat" description="WD" evidence="4">
    <location>
        <begin position="480"/>
        <end position="512"/>
    </location>
</feature>
<dbReference type="PROSITE" id="PS00678">
    <property type="entry name" value="WD_REPEATS_1"/>
    <property type="match status" value="2"/>
</dbReference>
<dbReference type="Gene3D" id="2.130.10.10">
    <property type="entry name" value="YVTN repeat-like/Quinoprotein amine dehydrogenase"/>
    <property type="match status" value="3"/>
</dbReference>
<dbReference type="eggNOG" id="KOG0266">
    <property type="taxonomic scope" value="Eukaryota"/>
</dbReference>
<dbReference type="PANTHER" id="PTHR44324">
    <property type="entry name" value="WD40 REPEAT DOMAIN 95"/>
    <property type="match status" value="1"/>
</dbReference>
<dbReference type="InParanoid" id="D6X348"/>
<feature type="repeat" description="WD" evidence="4">
    <location>
        <begin position="539"/>
        <end position="573"/>
    </location>
</feature>
<dbReference type="PROSITE" id="PS50222">
    <property type="entry name" value="EF_HAND_2"/>
    <property type="match status" value="1"/>
</dbReference>
<keyword evidence="2 4" id="KW-0853">WD repeat</keyword>
<keyword evidence="3" id="KW-0677">Repeat</keyword>
<dbReference type="OMA" id="WIRFWSL"/>
<dbReference type="Pfam" id="PF00400">
    <property type="entry name" value="WD40"/>
    <property type="match status" value="5"/>
</dbReference>
<dbReference type="PROSITE" id="PS50294">
    <property type="entry name" value="WD_REPEATS_REGION"/>
    <property type="match status" value="2"/>
</dbReference>
<feature type="repeat" description="WD" evidence="4">
    <location>
        <begin position="391"/>
        <end position="432"/>
    </location>
</feature>
<feature type="repeat" description="WD" evidence="4">
    <location>
        <begin position="896"/>
        <end position="930"/>
    </location>
</feature>
<dbReference type="PhylomeDB" id="D6X348"/>
<feature type="region of interest" description="Disordered" evidence="5">
    <location>
        <begin position="1060"/>
        <end position="1094"/>
    </location>
</feature>
<dbReference type="InterPro" id="IPR002048">
    <property type="entry name" value="EF_hand_dom"/>
</dbReference>
<evidence type="ECO:0000256" key="5">
    <source>
        <dbReference type="SAM" id="MobiDB-lite"/>
    </source>
</evidence>
<dbReference type="HOGENOM" id="CLU_006741_0_1_1"/>
<reference evidence="7 8" key="1">
    <citation type="journal article" date="2008" name="Nature">
        <title>The genome of the model beetle and pest Tribolium castaneum.</title>
        <authorList>
            <consortium name="Tribolium Genome Sequencing Consortium"/>
            <person name="Richards S."/>
            <person name="Gibbs R.A."/>
            <person name="Weinstock G.M."/>
            <person name="Brown S.J."/>
            <person name="Denell R."/>
            <person name="Beeman R.W."/>
            <person name="Gibbs R."/>
            <person name="Beeman R.W."/>
            <person name="Brown S.J."/>
            <person name="Bucher G."/>
            <person name="Friedrich M."/>
            <person name="Grimmelikhuijzen C.J."/>
            <person name="Klingler M."/>
            <person name="Lorenzen M."/>
            <person name="Richards S."/>
            <person name="Roth S."/>
            <person name="Schroder R."/>
            <person name="Tautz D."/>
            <person name="Zdobnov E.M."/>
            <person name="Muzny D."/>
            <person name="Gibbs R.A."/>
            <person name="Weinstock G.M."/>
            <person name="Attaway T."/>
            <person name="Bell S."/>
            <person name="Buhay C.J."/>
            <person name="Chandrabose M.N."/>
            <person name="Chavez D."/>
            <person name="Clerk-Blankenburg K.P."/>
            <person name="Cree A."/>
            <person name="Dao M."/>
            <person name="Davis C."/>
            <person name="Chacko J."/>
            <person name="Dinh H."/>
            <person name="Dugan-Rocha S."/>
            <person name="Fowler G."/>
            <person name="Garner T.T."/>
            <person name="Garnes J."/>
            <person name="Gnirke A."/>
            <person name="Hawes A."/>
            <person name="Hernandez J."/>
            <person name="Hines S."/>
            <person name="Holder M."/>
            <person name="Hume J."/>
            <person name="Jhangiani S.N."/>
            <person name="Joshi V."/>
            <person name="Khan Z.M."/>
            <person name="Jackson L."/>
            <person name="Kovar C."/>
            <person name="Kowis A."/>
            <person name="Lee S."/>
            <person name="Lewis L.R."/>
            <person name="Margolis J."/>
            <person name="Morgan M."/>
            <person name="Nazareth L.V."/>
            <person name="Nguyen N."/>
            <person name="Okwuonu G."/>
            <person name="Parker D."/>
            <person name="Richards S."/>
            <person name="Ruiz S.J."/>
            <person name="Santibanez J."/>
            <person name="Savard J."/>
            <person name="Scherer S.E."/>
            <person name="Schneider B."/>
            <person name="Sodergren E."/>
            <person name="Tautz D."/>
            <person name="Vattahil S."/>
            <person name="Villasana D."/>
            <person name="White C.S."/>
            <person name="Wright R."/>
            <person name="Park Y."/>
            <person name="Beeman R.W."/>
            <person name="Lord J."/>
            <person name="Oppert B."/>
            <person name="Lorenzen M."/>
            <person name="Brown S."/>
            <person name="Wang L."/>
            <person name="Savard J."/>
            <person name="Tautz D."/>
            <person name="Richards S."/>
            <person name="Weinstock G."/>
            <person name="Gibbs R.A."/>
            <person name="Liu Y."/>
            <person name="Worley K."/>
            <person name="Weinstock G."/>
            <person name="Elsik C.G."/>
            <person name="Reese J.T."/>
            <person name="Elhaik E."/>
            <person name="Landan G."/>
            <person name="Graur D."/>
            <person name="Arensburger P."/>
            <person name="Atkinson P."/>
            <person name="Beeman R.W."/>
            <person name="Beidler J."/>
            <person name="Brown S.J."/>
            <person name="Demuth J.P."/>
            <person name="Drury D.W."/>
            <person name="Du Y.Z."/>
            <person name="Fujiwara H."/>
            <person name="Lorenzen M."/>
            <person name="Maselli V."/>
            <person name="Osanai M."/>
            <person name="Park Y."/>
            <person name="Robertson H.M."/>
            <person name="Tu Z."/>
            <person name="Wang J.J."/>
            <person name="Wang S."/>
            <person name="Richards S."/>
            <person name="Song H."/>
            <person name="Zhang L."/>
            <person name="Sodergren E."/>
            <person name="Werner D."/>
            <person name="Stanke M."/>
            <person name="Morgenstern B."/>
            <person name="Solovyev V."/>
            <person name="Kosarev P."/>
            <person name="Brown G."/>
            <person name="Chen H.C."/>
            <person name="Ermolaeva O."/>
            <person name="Hlavina W."/>
            <person name="Kapustin Y."/>
            <person name="Kiryutin B."/>
            <person name="Kitts P."/>
            <person name="Maglott D."/>
            <person name="Pruitt K."/>
            <person name="Sapojnikov V."/>
            <person name="Souvorov A."/>
            <person name="Mackey A.J."/>
            <person name="Waterhouse R.M."/>
            <person name="Wyder S."/>
            <person name="Zdobnov E.M."/>
            <person name="Zdobnov E.M."/>
            <person name="Wyder S."/>
            <person name="Kriventseva E.V."/>
            <person name="Kadowaki T."/>
            <person name="Bork P."/>
            <person name="Aranda M."/>
            <person name="Bao R."/>
            <person name="Beermann A."/>
            <person name="Berns N."/>
            <person name="Bolognesi R."/>
            <person name="Bonneton F."/>
            <person name="Bopp D."/>
            <person name="Brown S.J."/>
            <person name="Bucher G."/>
            <person name="Butts T."/>
            <person name="Chaumot A."/>
            <person name="Denell R.E."/>
            <person name="Ferrier D.E."/>
            <person name="Friedrich M."/>
            <person name="Gordon C.M."/>
            <person name="Jindra M."/>
            <person name="Klingler M."/>
            <person name="Lan Q."/>
            <person name="Lattorff H.M."/>
            <person name="Laudet V."/>
            <person name="von Levetsow C."/>
            <person name="Liu Z."/>
            <person name="Lutz R."/>
            <person name="Lynch J.A."/>
            <person name="da Fonseca R.N."/>
            <person name="Posnien N."/>
            <person name="Reuter R."/>
            <person name="Roth S."/>
            <person name="Savard J."/>
            <person name="Schinko J.B."/>
            <person name="Schmitt C."/>
            <person name="Schoppmeier M."/>
            <person name="Schroder R."/>
            <person name="Shippy T.D."/>
            <person name="Simonnet F."/>
            <person name="Marques-Souza H."/>
            <person name="Tautz D."/>
            <person name="Tomoyasu Y."/>
            <person name="Trauner J."/>
            <person name="Van der Zee M."/>
            <person name="Vervoort M."/>
            <person name="Wittkopp N."/>
            <person name="Wimmer E.A."/>
            <person name="Yang X."/>
            <person name="Jones A.K."/>
            <person name="Sattelle D.B."/>
            <person name="Ebert P.R."/>
            <person name="Nelson D."/>
            <person name="Scott J.G."/>
            <person name="Beeman R.W."/>
            <person name="Muthukrishnan S."/>
            <person name="Kramer K.J."/>
            <person name="Arakane Y."/>
            <person name="Beeman R.W."/>
            <person name="Zhu Q."/>
            <person name="Hogenkamp D."/>
            <person name="Dixit R."/>
            <person name="Oppert B."/>
            <person name="Jiang H."/>
            <person name="Zou Z."/>
            <person name="Marshall J."/>
            <person name="Elpidina E."/>
            <person name="Vinokurov K."/>
            <person name="Oppert C."/>
            <person name="Zou Z."/>
            <person name="Evans J."/>
            <person name="Lu Z."/>
            <person name="Zhao P."/>
            <person name="Sumathipala N."/>
            <person name="Altincicek B."/>
            <person name="Vilcinskas A."/>
            <person name="Williams M."/>
            <person name="Hultmark D."/>
            <person name="Hetru C."/>
            <person name="Jiang H."/>
            <person name="Grimmelikhuijzen C.J."/>
            <person name="Hauser F."/>
            <person name="Cazzamali G."/>
            <person name="Williamson M."/>
            <person name="Park Y."/>
            <person name="Li B."/>
            <person name="Tanaka Y."/>
            <person name="Predel R."/>
            <person name="Neupert S."/>
            <person name="Schachtner J."/>
            <person name="Verleyen P."/>
            <person name="Raible F."/>
            <person name="Bork P."/>
            <person name="Friedrich M."/>
            <person name="Walden K.K."/>
            <person name="Robertson H.M."/>
            <person name="Angeli S."/>
            <person name="Foret S."/>
            <person name="Bucher G."/>
            <person name="Schuetz S."/>
            <person name="Maleszka R."/>
            <person name="Wimmer E.A."/>
            <person name="Beeman R.W."/>
            <person name="Lorenzen M."/>
            <person name="Tomoyasu Y."/>
            <person name="Miller S.C."/>
            <person name="Grossmann D."/>
            <person name="Bucher G."/>
        </authorList>
    </citation>
    <scope>NUCLEOTIDE SEQUENCE [LARGE SCALE GENOMIC DNA]</scope>
    <source>
        <strain evidence="7 8">Georgia GA2</strain>
    </source>
</reference>
<proteinExistence type="predicted"/>
<dbReference type="SUPFAM" id="SSF47473">
    <property type="entry name" value="EF-hand"/>
    <property type="match status" value="1"/>
</dbReference>
<dbReference type="KEGG" id="tca:659118"/>
<dbReference type="SUPFAM" id="SSF50978">
    <property type="entry name" value="WD40 repeat-like"/>
    <property type="match status" value="2"/>
</dbReference>
<keyword evidence="8" id="KW-1185">Reference proteome</keyword>
<evidence type="ECO:0000313" key="8">
    <source>
        <dbReference type="Proteomes" id="UP000007266"/>
    </source>
</evidence>
<evidence type="ECO:0000259" key="6">
    <source>
        <dbReference type="PROSITE" id="PS50222"/>
    </source>
</evidence>
<evidence type="ECO:0000313" key="7">
    <source>
        <dbReference type="EMBL" id="EFA09801.1"/>
    </source>
</evidence>
<dbReference type="AlphaFoldDB" id="D6X348"/>
<protein>
    <recommendedName>
        <fullName evidence="1">WD repeat-containing protein on Y chromosome</fullName>
    </recommendedName>
</protein>
<gene>
    <name evidence="7" type="primary">AUGUSTUS-3.0.2_11944</name>
    <name evidence="7" type="ORF">TcasGA2_TC011944</name>
</gene>